<reference evidence="2 3" key="1">
    <citation type="submission" date="2019-08" db="EMBL/GenBank/DDBJ databases">
        <title>Genome sequence of Gelidibacter salicanalis IC162T.</title>
        <authorList>
            <person name="Bowman J.P."/>
        </authorList>
    </citation>
    <scope>NUCLEOTIDE SEQUENCE [LARGE SCALE GENOMIC DNA]</scope>
    <source>
        <strain evidence="2 3">IC162</strain>
    </source>
</reference>
<dbReference type="RefSeq" id="WP_146894092.1">
    <property type="nucleotide sequence ID" value="NZ_VORX01000009.1"/>
</dbReference>
<feature type="domain" description="Glycosyltransferase 2-like" evidence="1">
    <location>
        <begin position="8"/>
        <end position="162"/>
    </location>
</feature>
<proteinExistence type="predicted"/>
<gene>
    <name evidence="2" type="ORF">ES711_14850</name>
</gene>
<name>A0A5C7AAN4_9FLAO</name>
<dbReference type="OrthoDB" id="597270at2"/>
<dbReference type="CDD" id="cd00761">
    <property type="entry name" value="Glyco_tranf_GTA_type"/>
    <property type="match status" value="1"/>
</dbReference>
<dbReference type="EMBL" id="VORX01000009">
    <property type="protein sequence ID" value="TXE05840.1"/>
    <property type="molecule type" value="Genomic_DNA"/>
</dbReference>
<dbReference type="InterPro" id="IPR001173">
    <property type="entry name" value="Glyco_trans_2-like"/>
</dbReference>
<evidence type="ECO:0000259" key="1">
    <source>
        <dbReference type="Pfam" id="PF00535"/>
    </source>
</evidence>
<dbReference type="Proteomes" id="UP000321734">
    <property type="component" value="Unassembled WGS sequence"/>
</dbReference>
<protein>
    <submittedName>
        <fullName evidence="2">Glycosyltransferase family 2 protein</fullName>
    </submittedName>
</protein>
<dbReference type="PANTHER" id="PTHR22916:SF3">
    <property type="entry name" value="UDP-GLCNAC:BETAGAL BETA-1,3-N-ACETYLGLUCOSAMINYLTRANSFERASE-LIKE PROTEIN 1"/>
    <property type="match status" value="1"/>
</dbReference>
<dbReference type="AlphaFoldDB" id="A0A5C7AAN4"/>
<dbReference type="InterPro" id="IPR029044">
    <property type="entry name" value="Nucleotide-diphossugar_trans"/>
</dbReference>
<accession>A0A5C7AAN4</accession>
<evidence type="ECO:0000313" key="3">
    <source>
        <dbReference type="Proteomes" id="UP000321734"/>
    </source>
</evidence>
<organism evidence="2 3">
    <name type="scientific">Gelidibacter salicanalis</name>
    <dbReference type="NCBI Taxonomy" id="291193"/>
    <lineage>
        <taxon>Bacteria</taxon>
        <taxon>Pseudomonadati</taxon>
        <taxon>Bacteroidota</taxon>
        <taxon>Flavobacteriia</taxon>
        <taxon>Flavobacteriales</taxon>
        <taxon>Flavobacteriaceae</taxon>
        <taxon>Gelidibacter</taxon>
    </lineage>
</organism>
<keyword evidence="2" id="KW-0808">Transferase</keyword>
<dbReference type="Gene3D" id="3.90.550.10">
    <property type="entry name" value="Spore Coat Polysaccharide Biosynthesis Protein SpsA, Chain A"/>
    <property type="match status" value="1"/>
</dbReference>
<keyword evidence="3" id="KW-1185">Reference proteome</keyword>
<dbReference type="SUPFAM" id="SSF53448">
    <property type="entry name" value="Nucleotide-diphospho-sugar transferases"/>
    <property type="match status" value="1"/>
</dbReference>
<sequence length="315" mass="36821">MTNQALVSIIIPTFNRAHLIGETLDSVLAQTYTNWECIVVDDGSTDGTSALMETYCAKDFRFQYHHRPKNRPQGGNAARNYGFELSKGDYVNWFDSDDLMDSNKLLIQVEVLVENPDIKFCVSNCAFFNENSLNVEYKLNKPLNSNDAFNDFVQDKIKFYTPSLIVKRTYLSEYNLKFDEALFRYQEYDFFCKMLYISKDYICVNRTLTNIRVHVESISLSGYNSSKTNSIFMAHLKILENYKSKLSKKSRNHCIRMIQMTYSTFLVHKDFENAKRIKEIVNVKNDIFSRNFALKVNLSFYSYCWFGRGEKLLKS</sequence>
<dbReference type="PANTHER" id="PTHR22916">
    <property type="entry name" value="GLYCOSYLTRANSFERASE"/>
    <property type="match status" value="1"/>
</dbReference>
<evidence type="ECO:0000313" key="2">
    <source>
        <dbReference type="EMBL" id="TXE05840.1"/>
    </source>
</evidence>
<dbReference type="GO" id="GO:0016758">
    <property type="term" value="F:hexosyltransferase activity"/>
    <property type="evidence" value="ECO:0007669"/>
    <property type="project" value="UniProtKB-ARBA"/>
</dbReference>
<dbReference type="Pfam" id="PF00535">
    <property type="entry name" value="Glycos_transf_2"/>
    <property type="match status" value="1"/>
</dbReference>
<comment type="caution">
    <text evidence="2">The sequence shown here is derived from an EMBL/GenBank/DDBJ whole genome shotgun (WGS) entry which is preliminary data.</text>
</comment>